<evidence type="ECO:0008006" key="4">
    <source>
        <dbReference type="Google" id="ProtNLM"/>
    </source>
</evidence>
<keyword evidence="1" id="KW-1133">Transmembrane helix</keyword>
<feature type="transmembrane region" description="Helical" evidence="1">
    <location>
        <begin position="72"/>
        <end position="91"/>
    </location>
</feature>
<gene>
    <name evidence="2" type="ORF">I6N95_07080</name>
</gene>
<keyword evidence="3" id="KW-1185">Reference proteome</keyword>
<dbReference type="AlphaFoldDB" id="A0A940PDF2"/>
<comment type="caution">
    <text evidence="2">The sequence shown here is derived from an EMBL/GenBank/DDBJ whole genome shotgun (WGS) entry which is preliminary data.</text>
</comment>
<evidence type="ECO:0000256" key="1">
    <source>
        <dbReference type="SAM" id="Phobius"/>
    </source>
</evidence>
<keyword evidence="1" id="KW-0812">Transmembrane</keyword>
<protein>
    <recommendedName>
        <fullName evidence="4">DUF998 domain-containing protein</fullName>
    </recommendedName>
</protein>
<sequence>MNSWQFNITLMMSALLMIALIDYLFVSLRQSFPNNKRLLILRVLLTITAITLGAVGFFPNDGGDLHIIHTKAASWLVYLVIILIFSVRWLLPQVTKEFLFISYGMGGLLFICNILFANIHYLSLTAFELIAFIMAFSWILLLLQNLRKLSFQHNLTFDISLTCDMS</sequence>
<proteinExistence type="predicted"/>
<dbReference type="InterPro" id="IPR009339">
    <property type="entry name" value="DUF998"/>
</dbReference>
<feature type="transmembrane region" description="Helical" evidence="1">
    <location>
        <begin position="6"/>
        <end position="26"/>
    </location>
</feature>
<reference evidence="2" key="1">
    <citation type="submission" date="2020-12" db="EMBL/GenBank/DDBJ databases">
        <title>Vagococcus allomyrinae sp. nov. and Enterococcus lavae sp. nov., isolated from the larvae of Allomyrina dichotoma.</title>
        <authorList>
            <person name="Lee S.D."/>
        </authorList>
    </citation>
    <scope>NUCLEOTIDE SEQUENCE</scope>
    <source>
        <strain evidence="2">BWB3-3</strain>
    </source>
</reference>
<organism evidence="2 3">
    <name type="scientific">Vagococcus allomyrinae</name>
    <dbReference type="NCBI Taxonomy" id="2794353"/>
    <lineage>
        <taxon>Bacteria</taxon>
        <taxon>Bacillati</taxon>
        <taxon>Bacillota</taxon>
        <taxon>Bacilli</taxon>
        <taxon>Lactobacillales</taxon>
        <taxon>Enterococcaceae</taxon>
        <taxon>Vagococcus</taxon>
    </lineage>
</organism>
<dbReference type="RefSeq" id="WP_209526133.1">
    <property type="nucleotide sequence ID" value="NZ_JAEEGA010000004.1"/>
</dbReference>
<evidence type="ECO:0000313" key="3">
    <source>
        <dbReference type="Proteomes" id="UP000674938"/>
    </source>
</evidence>
<feature type="transmembrane region" description="Helical" evidence="1">
    <location>
        <begin position="122"/>
        <end position="143"/>
    </location>
</feature>
<dbReference type="Pfam" id="PF06197">
    <property type="entry name" value="DUF998"/>
    <property type="match status" value="1"/>
</dbReference>
<accession>A0A940PDF2</accession>
<dbReference type="EMBL" id="JAEEGA010000004">
    <property type="protein sequence ID" value="MBP1040763.1"/>
    <property type="molecule type" value="Genomic_DNA"/>
</dbReference>
<feature type="transmembrane region" description="Helical" evidence="1">
    <location>
        <begin position="98"/>
        <end position="116"/>
    </location>
</feature>
<keyword evidence="1" id="KW-0472">Membrane</keyword>
<evidence type="ECO:0000313" key="2">
    <source>
        <dbReference type="EMBL" id="MBP1040763.1"/>
    </source>
</evidence>
<feature type="transmembrane region" description="Helical" evidence="1">
    <location>
        <begin position="38"/>
        <end position="60"/>
    </location>
</feature>
<name>A0A940PDF2_9ENTE</name>
<dbReference type="Proteomes" id="UP000674938">
    <property type="component" value="Unassembled WGS sequence"/>
</dbReference>